<dbReference type="GO" id="GO:0006281">
    <property type="term" value="P:DNA repair"/>
    <property type="evidence" value="ECO:0007669"/>
    <property type="project" value="UniProtKB-UniRule"/>
</dbReference>
<evidence type="ECO:0000256" key="7">
    <source>
        <dbReference type="RuleBase" id="RU365071"/>
    </source>
</evidence>
<feature type="region of interest" description="Disordered" evidence="8">
    <location>
        <begin position="325"/>
        <end position="356"/>
    </location>
</feature>
<keyword evidence="3 7" id="KW-0227">DNA damage</keyword>
<evidence type="ECO:0000313" key="10">
    <source>
        <dbReference type="EMBL" id="OEL18100.1"/>
    </source>
</evidence>
<comment type="subunit">
    <text evidence="7">Component of the SMC5-SMC6 complex.</text>
</comment>
<feature type="domain" description="Non-structural maintenance of chromosome element 4 C-terminal" evidence="9">
    <location>
        <begin position="242"/>
        <end position="327"/>
    </location>
</feature>
<dbReference type="GO" id="GO:0030915">
    <property type="term" value="C:Smc5-Smc6 complex"/>
    <property type="evidence" value="ECO:0007669"/>
    <property type="project" value="UniProtKB-UniRule"/>
</dbReference>
<feature type="compositionally biased region" description="Polar residues" evidence="8">
    <location>
        <begin position="331"/>
        <end position="343"/>
    </location>
</feature>
<comment type="similarity">
    <text evidence="2 7">Belongs to the NSE4 family.</text>
</comment>
<evidence type="ECO:0000256" key="5">
    <source>
        <dbReference type="ARBA" id="ARBA00023204"/>
    </source>
</evidence>
<protein>
    <recommendedName>
        <fullName evidence="7">Non-structural maintenance of chromosomes element 4</fullName>
    </recommendedName>
</protein>
<sequence>MSEADAGARGRGEEAEPEPVTPQPEQGEEAAQAVDDRRLLRSQYLAVKSLISDEKDDMANVDSDKFRSIINKVESLHQHVQRPREQIADAETLLDLAASLVTSVRSHSVLGITPSDFVAGLLKKFGKLGGPDDEHVSLDWARLGRSVSHVFMAAPGCATMVGPMKTEVKPRRVCVRKKRTAKPRGSARPEQVCSCVCLFTVLSSDNLITLNLQLADPTEKTKSDTDKNMSTIFNLLRKKNARLEHLVLNRTSFAQTVENIFALSFLVKDGRVEINVNDKGHHIVYPRNAPAASAIASGEVVYNHFVFRFDFKDWKLMKGVVPEGEELMPHRSSQGAPGTTGNSHPEPELPVPAQSAPIRKRCRNRGLVLQDETVATEAQEVMADRTVATGTQQVVEDKMAVAMGTKEVMEDKTGAVTGMKSVMEEKMVAKSRKEINLTYKRRRLFQDG</sequence>
<dbReference type="PANTHER" id="PTHR16140">
    <property type="entry name" value="NON-STRUCTURAL MAINTENANCE OF CHROMOSOMES ELEMENT 4"/>
    <property type="match status" value="1"/>
</dbReference>
<feature type="region of interest" description="Disordered" evidence="8">
    <location>
        <begin position="1"/>
        <end position="36"/>
    </location>
</feature>
<dbReference type="Proteomes" id="UP000095767">
    <property type="component" value="Unassembled WGS sequence"/>
</dbReference>
<evidence type="ECO:0000256" key="3">
    <source>
        <dbReference type="ARBA" id="ARBA00022763"/>
    </source>
</evidence>
<evidence type="ECO:0000256" key="2">
    <source>
        <dbReference type="ARBA" id="ARBA00008997"/>
    </source>
</evidence>
<dbReference type="InterPro" id="IPR027786">
    <property type="entry name" value="Nse4/EID"/>
</dbReference>
<dbReference type="GO" id="GO:0006310">
    <property type="term" value="P:DNA recombination"/>
    <property type="evidence" value="ECO:0007669"/>
    <property type="project" value="UniProtKB-UniRule"/>
</dbReference>
<evidence type="ECO:0000313" key="11">
    <source>
        <dbReference type="Proteomes" id="UP000095767"/>
    </source>
</evidence>
<organism evidence="10 11">
    <name type="scientific">Dichanthelium oligosanthes</name>
    <dbReference type="NCBI Taxonomy" id="888268"/>
    <lineage>
        <taxon>Eukaryota</taxon>
        <taxon>Viridiplantae</taxon>
        <taxon>Streptophyta</taxon>
        <taxon>Embryophyta</taxon>
        <taxon>Tracheophyta</taxon>
        <taxon>Spermatophyta</taxon>
        <taxon>Magnoliopsida</taxon>
        <taxon>Liliopsida</taxon>
        <taxon>Poales</taxon>
        <taxon>Poaceae</taxon>
        <taxon>PACMAD clade</taxon>
        <taxon>Panicoideae</taxon>
        <taxon>Panicodae</taxon>
        <taxon>Paniceae</taxon>
        <taxon>Dichantheliinae</taxon>
        <taxon>Dichanthelium</taxon>
    </lineage>
</organism>
<keyword evidence="6 7" id="KW-0539">Nucleus</keyword>
<dbReference type="GO" id="GO:0005634">
    <property type="term" value="C:nucleus"/>
    <property type="evidence" value="ECO:0007669"/>
    <property type="project" value="UniProtKB-SubCell"/>
</dbReference>
<evidence type="ECO:0000256" key="6">
    <source>
        <dbReference type="ARBA" id="ARBA00023242"/>
    </source>
</evidence>
<evidence type="ECO:0000256" key="4">
    <source>
        <dbReference type="ARBA" id="ARBA00023172"/>
    </source>
</evidence>
<comment type="caution">
    <text evidence="10">The sequence shown here is derived from an EMBL/GenBank/DDBJ whole genome shotgun (WGS) entry which is preliminary data.</text>
</comment>
<keyword evidence="4 7" id="KW-0233">DNA recombination</keyword>
<dbReference type="InterPro" id="IPR014854">
    <property type="entry name" value="Nse4_C"/>
</dbReference>
<accession>A0A1E5UYY9</accession>
<dbReference type="OrthoDB" id="361242at2759"/>
<name>A0A1E5UYY9_9POAL</name>
<comment type="subcellular location">
    <subcellularLocation>
        <location evidence="1 7">Nucleus</location>
    </subcellularLocation>
</comment>
<dbReference type="STRING" id="888268.A0A1E5UYY9"/>
<dbReference type="AlphaFoldDB" id="A0A1E5UYY9"/>
<proteinExistence type="inferred from homology"/>
<comment type="function">
    <text evidence="7">Component of the SMC5-SMC6 complex, that promotes sister chromatid alignment after DNA damage and facilitates double-stranded DNA breaks (DSBs) repair via homologous recombination between sister chromatids.</text>
</comment>
<dbReference type="Pfam" id="PF08743">
    <property type="entry name" value="Nse4_C"/>
    <property type="match status" value="1"/>
</dbReference>
<keyword evidence="11" id="KW-1185">Reference proteome</keyword>
<evidence type="ECO:0000256" key="8">
    <source>
        <dbReference type="SAM" id="MobiDB-lite"/>
    </source>
</evidence>
<gene>
    <name evidence="10" type="ORF">BAE44_0020881</name>
</gene>
<reference evidence="10 11" key="1">
    <citation type="submission" date="2016-09" db="EMBL/GenBank/DDBJ databases">
        <title>The draft genome of Dichanthelium oligosanthes: A C3 panicoid grass species.</title>
        <authorList>
            <person name="Studer A.J."/>
            <person name="Schnable J.C."/>
            <person name="Brutnell T.P."/>
        </authorList>
    </citation>
    <scope>NUCLEOTIDE SEQUENCE [LARGE SCALE GENOMIC DNA]</scope>
    <source>
        <strain evidence="11">cv. Kellogg 1175</strain>
        <tissue evidence="10">Leaf</tissue>
    </source>
</reference>
<feature type="compositionally biased region" description="Basic and acidic residues" evidence="8">
    <location>
        <begin position="1"/>
        <end position="14"/>
    </location>
</feature>
<evidence type="ECO:0000259" key="9">
    <source>
        <dbReference type="Pfam" id="PF08743"/>
    </source>
</evidence>
<keyword evidence="5 7" id="KW-0234">DNA repair</keyword>
<dbReference type="PANTHER" id="PTHR16140:SF4">
    <property type="entry name" value="NON-STRUCTURAL MAINTENANCE OF CHROMOSOMES ELEMENT 4"/>
    <property type="match status" value="1"/>
</dbReference>
<dbReference type="EMBL" id="LWDX02057745">
    <property type="protein sequence ID" value="OEL18100.1"/>
    <property type="molecule type" value="Genomic_DNA"/>
</dbReference>
<evidence type="ECO:0000256" key="1">
    <source>
        <dbReference type="ARBA" id="ARBA00004123"/>
    </source>
</evidence>